<evidence type="ECO:0000313" key="2">
    <source>
        <dbReference type="Proteomes" id="UP001163046"/>
    </source>
</evidence>
<accession>A0A9X0DC34</accession>
<proteinExistence type="predicted"/>
<dbReference type="AlphaFoldDB" id="A0A9X0DC34"/>
<feature type="non-terminal residue" evidence="1">
    <location>
        <position position="166"/>
    </location>
</feature>
<reference evidence="1" key="1">
    <citation type="submission" date="2023-01" db="EMBL/GenBank/DDBJ databases">
        <title>Genome assembly of the deep-sea coral Lophelia pertusa.</title>
        <authorList>
            <person name="Herrera S."/>
            <person name="Cordes E."/>
        </authorList>
    </citation>
    <scope>NUCLEOTIDE SEQUENCE</scope>
    <source>
        <strain evidence="1">USNM1676648</strain>
        <tissue evidence="1">Polyp</tissue>
    </source>
</reference>
<sequence>MTSWILHQNIFGQVIHYVYSWLPKTAKKSREKKKDSRQCKKRVNFSQPLCGDKSEASYPTLGILKSSHGLPSTPNSSNVLLLHSLPDICEGQGVFSQEFSNCKLEIVGYKFLSNEKKISKRSALKRWLRQKTNVIHEENIHYDGQFYGRRHDLCCREIYECSPRLA</sequence>
<name>A0A9X0DC34_9CNID</name>
<comment type="caution">
    <text evidence="1">The sequence shown here is derived from an EMBL/GenBank/DDBJ whole genome shotgun (WGS) entry which is preliminary data.</text>
</comment>
<gene>
    <name evidence="1" type="ORF">OS493_000281</name>
</gene>
<evidence type="ECO:0000313" key="1">
    <source>
        <dbReference type="EMBL" id="KAJ7394470.1"/>
    </source>
</evidence>
<dbReference type="EMBL" id="MU825396">
    <property type="protein sequence ID" value="KAJ7394470.1"/>
    <property type="molecule type" value="Genomic_DNA"/>
</dbReference>
<organism evidence="1 2">
    <name type="scientific">Desmophyllum pertusum</name>
    <dbReference type="NCBI Taxonomy" id="174260"/>
    <lineage>
        <taxon>Eukaryota</taxon>
        <taxon>Metazoa</taxon>
        <taxon>Cnidaria</taxon>
        <taxon>Anthozoa</taxon>
        <taxon>Hexacorallia</taxon>
        <taxon>Scleractinia</taxon>
        <taxon>Caryophylliina</taxon>
        <taxon>Caryophylliidae</taxon>
        <taxon>Desmophyllum</taxon>
    </lineage>
</organism>
<keyword evidence="2" id="KW-1185">Reference proteome</keyword>
<protein>
    <submittedName>
        <fullName evidence="1">Uncharacterized protein</fullName>
    </submittedName>
</protein>
<dbReference type="Proteomes" id="UP001163046">
    <property type="component" value="Unassembled WGS sequence"/>
</dbReference>
<dbReference type="OrthoDB" id="5986783at2759"/>